<dbReference type="InterPro" id="IPR027417">
    <property type="entry name" value="P-loop_NTPase"/>
</dbReference>
<dbReference type="GO" id="GO:0045505">
    <property type="term" value="F:dynein intermediate chain binding"/>
    <property type="evidence" value="ECO:0007669"/>
    <property type="project" value="InterPro"/>
</dbReference>
<evidence type="ECO:0000313" key="13">
    <source>
        <dbReference type="EMBL" id="KAH8025377.1"/>
    </source>
</evidence>
<keyword evidence="9" id="KW-0505">Motor protein</keyword>
<name>A0A9J6DTU8_RHIMP</name>
<dbReference type="Gene3D" id="1.20.140.100">
    <property type="entry name" value="Dynein heavy chain, N-terminal domain 2"/>
    <property type="match status" value="1"/>
</dbReference>
<evidence type="ECO:0000256" key="5">
    <source>
        <dbReference type="ARBA" id="ARBA00022737"/>
    </source>
</evidence>
<reference evidence="13" key="1">
    <citation type="journal article" date="2020" name="Cell">
        <title>Large-Scale Comparative Analyses of Tick Genomes Elucidate Their Genetic Diversity and Vector Capacities.</title>
        <authorList>
            <consortium name="Tick Genome and Microbiome Consortium (TIGMIC)"/>
            <person name="Jia N."/>
            <person name="Wang J."/>
            <person name="Shi W."/>
            <person name="Du L."/>
            <person name="Sun Y."/>
            <person name="Zhan W."/>
            <person name="Jiang J.F."/>
            <person name="Wang Q."/>
            <person name="Zhang B."/>
            <person name="Ji P."/>
            <person name="Bell-Sakyi L."/>
            <person name="Cui X.M."/>
            <person name="Yuan T.T."/>
            <person name="Jiang B.G."/>
            <person name="Yang W.F."/>
            <person name="Lam T.T."/>
            <person name="Chang Q.C."/>
            <person name="Ding S.J."/>
            <person name="Wang X.J."/>
            <person name="Zhu J.G."/>
            <person name="Ruan X.D."/>
            <person name="Zhao L."/>
            <person name="Wei J.T."/>
            <person name="Ye R.Z."/>
            <person name="Que T.C."/>
            <person name="Du C.H."/>
            <person name="Zhou Y.H."/>
            <person name="Cheng J.X."/>
            <person name="Dai P.F."/>
            <person name="Guo W.B."/>
            <person name="Han X.H."/>
            <person name="Huang E.J."/>
            <person name="Li L.F."/>
            <person name="Wei W."/>
            <person name="Gao Y.C."/>
            <person name="Liu J.Z."/>
            <person name="Shao H.Z."/>
            <person name="Wang X."/>
            <person name="Wang C.C."/>
            <person name="Yang T.C."/>
            <person name="Huo Q.B."/>
            <person name="Li W."/>
            <person name="Chen H.Y."/>
            <person name="Chen S.E."/>
            <person name="Zhou L.G."/>
            <person name="Ni X.B."/>
            <person name="Tian J.H."/>
            <person name="Sheng Y."/>
            <person name="Liu T."/>
            <person name="Pan Y.S."/>
            <person name="Xia L.Y."/>
            <person name="Li J."/>
            <person name="Zhao F."/>
            <person name="Cao W.C."/>
        </authorList>
    </citation>
    <scope>NUCLEOTIDE SEQUENCE</scope>
    <source>
        <strain evidence="13">Rmic-2018</strain>
    </source>
</reference>
<sequence length="1747" mass="194864">MIPSQRPLMLGLAEELTGALRQRVPWGDVAALDAFVGRLRGLAARLAGRNRHLRALHLAVCRKVMSLFDLDLVCRQQNWKDVLNDIRAIMAQQQESAEQVRPWRAHWDRQLYKALECQYLRGLETLLQYLPETRVELTCRSGQLCFRPPLEEVRSRYYQQVKRFLALPLHFRGVSDDLAVEQSLVFSVIVDRNAHQFVDLYRRTQRLFASVQASASRFQTFTEGLSPEDWKNSFRTVKAKSQEFGKAFPDEERFECLVVSYAPVRSHVDFALSELESGLVRELRASVARDAAAVRSYLESSLDALAGNAQTAEELAQLSAAFGRTVSGRDQAASMHAAARDKQQLLARWSRRPPPADMDGLQQLWHTLDDKLHQHRDVVAHQVGTALHHLQMEVLKANVSARLENFEQLRERFLARWEQARPRLGDEAANLLGELRVELDALLDARRRLASEAEQLGMAGPGELTTTEQELQEAEASWALREQFRKELQELSQQQWILMRHQLESFLAEWALRAKDPTTPAAVAASLYKEIDALKVSMAVLPLCRGEAFSAQHWAELFQLAEAAGRPLEELRLSHVLAIAPKLAARKAQLQELNTRARSEANIRAILSELDVWGSTARFSLVDHTDSAGNHVMIVQEWAQVLGKVRYLALHVVGELQLLVHSLAEACRGVGSSAGLADGAALWEERLARLEPTLRGLQRVQQQWLQLEPLLGPPRSLLPDQAPRFEAASRQLRTLMAAVARDERIVLVGSMAETQALDSLADQLSRCQRALHQHMEDKRSRFPRFYFLGDEDLLEVLGNRPSAVEPHLRKLFAAVHRVEWGDDCVTAVLSPEGERLLLSHPVKLTPDPELLDEVRAQLSVLASAGAKMGSLHALLIDAIHRLAIIEELTALDVRSVHDWHWQKQLRFYLRDGRAVVKMVDASFDYTYEYQGSAPRLVYTALTHKCFVSLTQGMRLGVGGNPYGPAGTGKTESVKALGNALGRQVLVFNCDESMDERSLGRLLVGLARSGAWGCLDEFNRLDEGVLSAMAALIGDLQLALHHGKPHVRLLGSQVELDRSAGVFITLNPAGKQYGGRQRLPDSLKQLFRPVAMAVPDSADIARALLLAGGFEGSQSLAARLVTAFQLARELLVPQQHYDWGLRALKSVLLACGRMRLAAAPPSDADDRHAWEQSLVVRAVRLQVRKVLQLREQLSQRTGVMLVGPPGSGKTSVWRLLQRALHTASAGRKPPPRLWLMGPKSLPRHQLLATVHPDTREWCDGVLTASAREAAREPQEVSCWIVCDGDVDPEWVESLNSVLDDNRLLTLPSGERIQFGPNVHFVFETDSLAAASPATVSRVGMVFLSAENSPVKGMVTSWLKGQPQEGAAVADLVEEHFFRALRFALQMKDFVLETSATAVVRSALSYLRDVKIRPEFALALARGLTASLGTSGRDKVAKEIFSWMSVSAPDPSRPLNCYWDKESGKLTKYEPQSSREISLPELLETPVVETVDVCNAMDVLTPWLASQELVIVAGPDGCGKRQALSVALECALPDQIKDVRVNPRKNILSIDVHDVSALGQLQQMTELGGIKMCPFIPIDDKSISGVIYDTDIAIPNVDLPTLIKPADEGTVITQMRRLGNTRCVKVFFKEDCIPSHVKVAHFRHPVRPFIQKPLQCHQCFRLGPVKGVCPNSRLCPRCAEPHAEDACRATTLKCANCSGPHAASLKYCPRIQKERAVLRQMARDNSTHREAAEVVRRRRRRRHHRKSSK</sequence>
<dbReference type="Pfam" id="PF07728">
    <property type="entry name" value="AAA_5"/>
    <property type="match status" value="1"/>
</dbReference>
<reference evidence="13" key="2">
    <citation type="submission" date="2021-09" db="EMBL/GenBank/DDBJ databases">
        <authorList>
            <person name="Jia N."/>
            <person name="Wang J."/>
            <person name="Shi W."/>
            <person name="Du L."/>
            <person name="Sun Y."/>
            <person name="Zhan W."/>
            <person name="Jiang J."/>
            <person name="Wang Q."/>
            <person name="Zhang B."/>
            <person name="Ji P."/>
            <person name="Sakyi L.B."/>
            <person name="Cui X."/>
            <person name="Yuan T."/>
            <person name="Jiang B."/>
            <person name="Yang W."/>
            <person name="Lam T.T.-Y."/>
            <person name="Chang Q."/>
            <person name="Ding S."/>
            <person name="Wang X."/>
            <person name="Zhu J."/>
            <person name="Ruan X."/>
            <person name="Zhao L."/>
            <person name="Wei J."/>
            <person name="Que T."/>
            <person name="Du C."/>
            <person name="Cheng J."/>
            <person name="Dai P."/>
            <person name="Han X."/>
            <person name="Huang E."/>
            <person name="Gao Y."/>
            <person name="Liu J."/>
            <person name="Shao H."/>
            <person name="Ye R."/>
            <person name="Li L."/>
            <person name="Wei W."/>
            <person name="Wang X."/>
            <person name="Wang C."/>
            <person name="Huo Q."/>
            <person name="Li W."/>
            <person name="Guo W."/>
            <person name="Chen H."/>
            <person name="Chen S."/>
            <person name="Zhou L."/>
            <person name="Zhou L."/>
            <person name="Ni X."/>
            <person name="Tian J."/>
            <person name="Zhou Y."/>
            <person name="Sheng Y."/>
            <person name="Liu T."/>
            <person name="Pan Y."/>
            <person name="Xia L."/>
            <person name="Li J."/>
            <person name="Zhao F."/>
            <person name="Cao W."/>
        </authorList>
    </citation>
    <scope>NUCLEOTIDE SEQUENCE</scope>
    <source>
        <strain evidence="13">Rmic-2018</strain>
        <tissue evidence="13">Larvae</tissue>
    </source>
</reference>
<proteinExistence type="predicted"/>
<dbReference type="GO" id="GO:1902850">
    <property type="term" value="P:microtubule cytoskeleton organization involved in mitosis"/>
    <property type="evidence" value="ECO:0007669"/>
    <property type="project" value="UniProtKB-ARBA"/>
</dbReference>
<dbReference type="InterPro" id="IPR003593">
    <property type="entry name" value="AAA+_ATPase"/>
</dbReference>
<keyword evidence="10" id="KW-0206">Cytoskeleton</keyword>
<dbReference type="PANTHER" id="PTHR45703">
    <property type="entry name" value="DYNEIN HEAVY CHAIN"/>
    <property type="match status" value="1"/>
</dbReference>
<dbReference type="SMART" id="SM00382">
    <property type="entry name" value="AAA"/>
    <property type="match status" value="2"/>
</dbReference>
<evidence type="ECO:0000256" key="1">
    <source>
        <dbReference type="ARBA" id="ARBA00004245"/>
    </source>
</evidence>
<evidence type="ECO:0000256" key="8">
    <source>
        <dbReference type="ARBA" id="ARBA00023054"/>
    </source>
</evidence>
<evidence type="ECO:0000256" key="3">
    <source>
        <dbReference type="ARBA" id="ARBA00022490"/>
    </source>
</evidence>
<dbReference type="InterPro" id="IPR011704">
    <property type="entry name" value="ATPase_dyneun-rel_AAA"/>
</dbReference>
<dbReference type="GO" id="GO:0016887">
    <property type="term" value="F:ATP hydrolysis activity"/>
    <property type="evidence" value="ECO:0007669"/>
    <property type="project" value="InterPro"/>
</dbReference>
<feature type="domain" description="AAA+ ATPase" evidence="12">
    <location>
        <begin position="1194"/>
        <end position="1345"/>
    </location>
</feature>
<feature type="region of interest" description="Disordered" evidence="11">
    <location>
        <begin position="1718"/>
        <end position="1747"/>
    </location>
</feature>
<dbReference type="InterPro" id="IPR026983">
    <property type="entry name" value="DHC"/>
</dbReference>
<evidence type="ECO:0000256" key="6">
    <source>
        <dbReference type="ARBA" id="ARBA00022741"/>
    </source>
</evidence>
<dbReference type="FunFam" id="3.40.50.300:FF:000996">
    <property type="entry name" value="Cytoplasmic dynein heavy chain"/>
    <property type="match status" value="1"/>
</dbReference>
<dbReference type="GO" id="GO:0030286">
    <property type="term" value="C:dynein complex"/>
    <property type="evidence" value="ECO:0007669"/>
    <property type="project" value="InterPro"/>
</dbReference>
<dbReference type="InterPro" id="IPR035699">
    <property type="entry name" value="AAA_6"/>
</dbReference>
<comment type="caution">
    <text evidence="13">The sequence shown here is derived from an EMBL/GenBank/DDBJ whole genome shotgun (WGS) entry which is preliminary data.</text>
</comment>
<dbReference type="InterPro" id="IPR013602">
    <property type="entry name" value="Dynein_heavy_linker"/>
</dbReference>
<evidence type="ECO:0000256" key="7">
    <source>
        <dbReference type="ARBA" id="ARBA00022840"/>
    </source>
</evidence>
<dbReference type="Pfam" id="PF21264">
    <property type="entry name" value="DYNC2H1_AAA_dom"/>
    <property type="match status" value="1"/>
</dbReference>
<dbReference type="GO" id="GO:0051959">
    <property type="term" value="F:dynein light intermediate chain binding"/>
    <property type="evidence" value="ECO:0007669"/>
    <property type="project" value="InterPro"/>
</dbReference>
<dbReference type="GO" id="GO:0030473">
    <property type="term" value="P:nuclear migration along microtubule"/>
    <property type="evidence" value="ECO:0007669"/>
    <property type="project" value="UniProtKB-ARBA"/>
</dbReference>
<dbReference type="SUPFAM" id="SSF52540">
    <property type="entry name" value="P-loop containing nucleoside triphosphate hydrolases"/>
    <property type="match status" value="2"/>
</dbReference>
<dbReference type="PANTHER" id="PTHR45703:SF22">
    <property type="entry name" value="DYNEIN CYTOPLASMIC 2 HEAVY CHAIN 1"/>
    <property type="match status" value="1"/>
</dbReference>
<keyword evidence="14" id="KW-1185">Reference proteome</keyword>
<keyword evidence="3" id="KW-0963">Cytoplasm</keyword>
<dbReference type="Pfam" id="PF08393">
    <property type="entry name" value="DHC_N2"/>
    <property type="match status" value="1"/>
</dbReference>
<comment type="subcellular location">
    <subcellularLocation>
        <location evidence="1">Cytoplasm</location>
        <location evidence="1">Cytoskeleton</location>
    </subcellularLocation>
</comment>
<dbReference type="GO" id="GO:0005524">
    <property type="term" value="F:ATP binding"/>
    <property type="evidence" value="ECO:0007669"/>
    <property type="project" value="UniProtKB-KW"/>
</dbReference>
<keyword evidence="8" id="KW-0175">Coiled coil</keyword>
<feature type="compositionally biased region" description="Basic and acidic residues" evidence="11">
    <location>
        <begin position="1718"/>
        <end position="1733"/>
    </location>
</feature>
<evidence type="ECO:0000256" key="4">
    <source>
        <dbReference type="ARBA" id="ARBA00022701"/>
    </source>
</evidence>
<keyword evidence="7" id="KW-0067">ATP-binding</keyword>
<dbReference type="InterPro" id="IPR049400">
    <property type="entry name" value="DYNC2H1_AAA_dom"/>
</dbReference>
<dbReference type="GO" id="GO:0008569">
    <property type="term" value="F:minus-end-directed microtubule motor activity"/>
    <property type="evidence" value="ECO:0007669"/>
    <property type="project" value="UniProtKB-ARBA"/>
</dbReference>
<keyword evidence="5" id="KW-0677">Repeat</keyword>
<evidence type="ECO:0000313" key="14">
    <source>
        <dbReference type="Proteomes" id="UP000821866"/>
    </source>
</evidence>
<evidence type="ECO:0000256" key="10">
    <source>
        <dbReference type="ARBA" id="ARBA00023212"/>
    </source>
</evidence>
<dbReference type="GO" id="GO:0005938">
    <property type="term" value="C:cell cortex"/>
    <property type="evidence" value="ECO:0007669"/>
    <property type="project" value="UniProtKB-ARBA"/>
</dbReference>
<dbReference type="Gene3D" id="3.40.50.300">
    <property type="entry name" value="P-loop containing nucleotide triphosphate hydrolases"/>
    <property type="match status" value="2"/>
</dbReference>
<dbReference type="Gene3D" id="1.20.58.1120">
    <property type="match status" value="1"/>
</dbReference>
<dbReference type="Proteomes" id="UP000821866">
    <property type="component" value="Unassembled WGS sequence"/>
</dbReference>
<dbReference type="Pfam" id="PF12774">
    <property type="entry name" value="AAA_6"/>
    <property type="match status" value="1"/>
</dbReference>
<keyword evidence="4" id="KW-0493">Microtubule</keyword>
<dbReference type="VEuPathDB" id="VectorBase:LOC119169270"/>
<feature type="compositionally biased region" description="Basic residues" evidence="11">
    <location>
        <begin position="1734"/>
        <end position="1747"/>
    </location>
</feature>
<feature type="domain" description="AAA+ ATPase" evidence="12">
    <location>
        <begin position="958"/>
        <end position="1186"/>
    </location>
</feature>
<evidence type="ECO:0000256" key="9">
    <source>
        <dbReference type="ARBA" id="ARBA00023175"/>
    </source>
</evidence>
<dbReference type="InterPro" id="IPR042222">
    <property type="entry name" value="Dynein_2_N"/>
</dbReference>
<accession>A0A9J6DTU8</accession>
<dbReference type="GO" id="GO:0000070">
    <property type="term" value="P:mitotic sister chromatid segregation"/>
    <property type="evidence" value="ECO:0007669"/>
    <property type="project" value="UniProtKB-ARBA"/>
</dbReference>
<keyword evidence="6" id="KW-0547">Nucleotide-binding</keyword>
<evidence type="ECO:0000256" key="11">
    <source>
        <dbReference type="SAM" id="MobiDB-lite"/>
    </source>
</evidence>
<gene>
    <name evidence="13" type="ORF">HPB51_007689</name>
</gene>
<organism evidence="13 14">
    <name type="scientific">Rhipicephalus microplus</name>
    <name type="common">Cattle tick</name>
    <name type="synonym">Boophilus microplus</name>
    <dbReference type="NCBI Taxonomy" id="6941"/>
    <lineage>
        <taxon>Eukaryota</taxon>
        <taxon>Metazoa</taxon>
        <taxon>Ecdysozoa</taxon>
        <taxon>Arthropoda</taxon>
        <taxon>Chelicerata</taxon>
        <taxon>Arachnida</taxon>
        <taxon>Acari</taxon>
        <taxon>Parasitiformes</taxon>
        <taxon>Ixodida</taxon>
        <taxon>Ixodoidea</taxon>
        <taxon>Ixodidae</taxon>
        <taxon>Rhipicephalinae</taxon>
        <taxon>Rhipicephalus</taxon>
        <taxon>Boophilus</taxon>
    </lineage>
</organism>
<dbReference type="EMBL" id="JABSTU010000007">
    <property type="protein sequence ID" value="KAH8025377.1"/>
    <property type="molecule type" value="Genomic_DNA"/>
</dbReference>
<protein>
    <recommendedName>
        <fullName evidence="2">Dynein heavy chain, cytoplasmic</fullName>
    </recommendedName>
</protein>
<evidence type="ECO:0000256" key="2">
    <source>
        <dbReference type="ARBA" id="ARBA00022197"/>
    </source>
</evidence>
<dbReference type="GO" id="GO:0000235">
    <property type="term" value="C:astral microtubule"/>
    <property type="evidence" value="ECO:0007669"/>
    <property type="project" value="UniProtKB-ARBA"/>
</dbReference>
<evidence type="ECO:0000259" key="12">
    <source>
        <dbReference type="SMART" id="SM00382"/>
    </source>
</evidence>